<reference evidence="3" key="1">
    <citation type="submission" date="2023-08" db="EMBL/GenBank/DDBJ databases">
        <authorList>
            <person name="Audoor S."/>
            <person name="Bilcke G."/>
        </authorList>
    </citation>
    <scope>NUCLEOTIDE SEQUENCE</scope>
</reference>
<comment type="caution">
    <text evidence="3">The sequence shown here is derived from an EMBL/GenBank/DDBJ whole genome shotgun (WGS) entry which is preliminary data.</text>
</comment>
<protein>
    <recommendedName>
        <fullName evidence="2">PPIase cyclophilin-type domain-containing protein</fullName>
    </recommendedName>
</protein>
<dbReference type="PANTHER" id="PTHR46873:SF1">
    <property type="entry name" value="EXPRESSED PROTEIN"/>
    <property type="match status" value="1"/>
</dbReference>
<dbReference type="Proteomes" id="UP001295423">
    <property type="component" value="Unassembled WGS sequence"/>
</dbReference>
<sequence>MSLSSLSKNGHVKSLWDELVTSHSVRSNNLRNKAWGQSKFSLGKSQSFSSLSSSGLMGTKPFPIQPPEQLVKGELILTFPLFYNRQIRVQLRPEWSPGSVDYFHRLVQHKCASCSLYRLARQHSDDPGEGVILGVMQNLKSVPLNTQRGICPEGSHRHYHDPDANNEEKDENKENEEEKRNPYDDDNPRENCEDCECQGPILQRGMVAWVGGAPGGPEFFINLYEDAVKYEGSRHAVFGEVVDYESFDLLQEIMEENTALGDSRVLHDELHFYIDLE</sequence>
<feature type="compositionally biased region" description="Basic and acidic residues" evidence="1">
    <location>
        <begin position="154"/>
        <end position="191"/>
    </location>
</feature>
<dbReference type="SUPFAM" id="SSF50891">
    <property type="entry name" value="Cyclophilin-like"/>
    <property type="match status" value="1"/>
</dbReference>
<dbReference type="Pfam" id="PF00160">
    <property type="entry name" value="Pro_isomerase"/>
    <property type="match status" value="1"/>
</dbReference>
<evidence type="ECO:0000313" key="4">
    <source>
        <dbReference type="Proteomes" id="UP001295423"/>
    </source>
</evidence>
<evidence type="ECO:0000259" key="2">
    <source>
        <dbReference type="Pfam" id="PF00160"/>
    </source>
</evidence>
<evidence type="ECO:0000313" key="3">
    <source>
        <dbReference type="EMBL" id="CAJ1949384.1"/>
    </source>
</evidence>
<dbReference type="AlphaFoldDB" id="A0AAD2FQ90"/>
<proteinExistence type="predicted"/>
<dbReference type="GO" id="GO:0003755">
    <property type="term" value="F:peptidyl-prolyl cis-trans isomerase activity"/>
    <property type="evidence" value="ECO:0007669"/>
    <property type="project" value="InterPro"/>
</dbReference>
<keyword evidence="4" id="KW-1185">Reference proteome</keyword>
<feature type="domain" description="PPIase cyclophilin-type" evidence="2">
    <location>
        <begin position="86"/>
        <end position="259"/>
    </location>
</feature>
<feature type="region of interest" description="Disordered" evidence="1">
    <location>
        <begin position="146"/>
        <end position="191"/>
    </location>
</feature>
<organism evidence="3 4">
    <name type="scientific">Cylindrotheca closterium</name>
    <dbReference type="NCBI Taxonomy" id="2856"/>
    <lineage>
        <taxon>Eukaryota</taxon>
        <taxon>Sar</taxon>
        <taxon>Stramenopiles</taxon>
        <taxon>Ochrophyta</taxon>
        <taxon>Bacillariophyta</taxon>
        <taxon>Bacillariophyceae</taxon>
        <taxon>Bacillariophycidae</taxon>
        <taxon>Bacillariales</taxon>
        <taxon>Bacillariaceae</taxon>
        <taxon>Cylindrotheca</taxon>
    </lineage>
</organism>
<dbReference type="PANTHER" id="PTHR46873">
    <property type="entry name" value="EXPRESSED PROTEIN"/>
    <property type="match status" value="1"/>
</dbReference>
<dbReference type="EMBL" id="CAKOGP040001758">
    <property type="protein sequence ID" value="CAJ1949384.1"/>
    <property type="molecule type" value="Genomic_DNA"/>
</dbReference>
<evidence type="ECO:0000256" key="1">
    <source>
        <dbReference type="SAM" id="MobiDB-lite"/>
    </source>
</evidence>
<dbReference type="InterPro" id="IPR002130">
    <property type="entry name" value="Cyclophilin-type_PPIase_dom"/>
</dbReference>
<gene>
    <name evidence="3" type="ORF">CYCCA115_LOCUS12067</name>
</gene>
<dbReference type="InterPro" id="IPR029000">
    <property type="entry name" value="Cyclophilin-like_dom_sf"/>
</dbReference>
<dbReference type="Gene3D" id="2.40.100.10">
    <property type="entry name" value="Cyclophilin-like"/>
    <property type="match status" value="1"/>
</dbReference>
<name>A0AAD2FQ90_9STRA</name>
<accession>A0AAD2FQ90</accession>